<dbReference type="PANTHER" id="PTHR30269:SF0">
    <property type="entry name" value="MEMBRANE TRANSPORTER PROTEIN YFCA-RELATED"/>
    <property type="match status" value="1"/>
</dbReference>
<gene>
    <name evidence="9" type="ORF">CCE30_04975</name>
    <name evidence="10" type="ORF">CYJ86_07680</name>
    <name evidence="11" type="ORF">J3E67_001867</name>
</gene>
<comment type="similarity">
    <text evidence="2 8">Belongs to the 4-toluene sulfonate uptake permease (TSUP) (TC 2.A.102) family.</text>
</comment>
<dbReference type="Proteomes" id="UP000234740">
    <property type="component" value="Unassembled WGS sequence"/>
</dbReference>
<reference evidence="11" key="3">
    <citation type="submission" date="2021-03" db="EMBL/GenBank/DDBJ databases">
        <title>Whole genome sequence of Lactobacillus gasseri HL75.</title>
        <authorList>
            <person name="Kim J.-M."/>
            <person name="Chung S.H."/>
            <person name="Kim J.-S."/>
        </authorList>
    </citation>
    <scope>NUCLEOTIDE SEQUENCE</scope>
    <source>
        <strain evidence="11">HL75</strain>
    </source>
</reference>
<evidence type="ECO:0000256" key="6">
    <source>
        <dbReference type="ARBA" id="ARBA00022989"/>
    </source>
</evidence>
<keyword evidence="4 8" id="KW-1003">Cell membrane</keyword>
<evidence type="ECO:0000313" key="13">
    <source>
        <dbReference type="Proteomes" id="UP000234740"/>
    </source>
</evidence>
<dbReference type="Proteomes" id="UP000195798">
    <property type="component" value="Chromosome"/>
</dbReference>
<evidence type="ECO:0000313" key="9">
    <source>
        <dbReference type="EMBL" id="ART98314.1"/>
    </source>
</evidence>
<dbReference type="InterPro" id="IPR002781">
    <property type="entry name" value="TM_pro_TauE-like"/>
</dbReference>
<dbReference type="GeneID" id="48925839"/>
<sequence length="253" mass="27145">MSPFFLFIYLIFGGILGGLLSTIASMASLATYPVLLSVGIPPVYANTTNDAALIWTGVGSTASSLKELKGHWKQVSFYSIFTIIGSALGCMLLIQFPGKIFEKIVPFCIAFSGLMILFSGEIHLGNESDHPNRLVQALSLLCLLIAGAYAGYFGAASGVLMLVILNAISDDAFLTVNAMKNIIGALSNLVALIIYMFTEKIYWSAAIPLAIGALIGSYFGPRIMRHIPVKIIRLGIAVLALIQAAYFAYTAYK</sequence>
<feature type="transmembrane region" description="Helical" evidence="8">
    <location>
        <begin position="172"/>
        <end position="195"/>
    </location>
</feature>
<feature type="transmembrane region" description="Helical" evidence="8">
    <location>
        <begin position="106"/>
        <end position="125"/>
    </location>
</feature>
<keyword evidence="3" id="KW-0813">Transport</keyword>
<dbReference type="OrthoDB" id="2329556at2"/>
<evidence type="ECO:0000256" key="4">
    <source>
        <dbReference type="ARBA" id="ARBA00022475"/>
    </source>
</evidence>
<evidence type="ECO:0000256" key="3">
    <source>
        <dbReference type="ARBA" id="ARBA00022448"/>
    </source>
</evidence>
<organism evidence="11 14">
    <name type="scientific">Lactobacillus gasseri</name>
    <dbReference type="NCBI Taxonomy" id="1596"/>
    <lineage>
        <taxon>Bacteria</taxon>
        <taxon>Bacillati</taxon>
        <taxon>Bacillota</taxon>
        <taxon>Bacilli</taxon>
        <taxon>Lactobacillales</taxon>
        <taxon>Lactobacillaceae</taxon>
        <taxon>Lactobacillus</taxon>
    </lineage>
</organism>
<evidence type="ECO:0000256" key="1">
    <source>
        <dbReference type="ARBA" id="ARBA00004651"/>
    </source>
</evidence>
<dbReference type="RefSeq" id="WP_003649781.1">
    <property type="nucleotide sequence ID" value="NZ_CABHMU010000034.1"/>
</dbReference>
<evidence type="ECO:0000313" key="12">
    <source>
        <dbReference type="Proteomes" id="UP000195798"/>
    </source>
</evidence>
<comment type="subcellular location">
    <subcellularLocation>
        <location evidence="1 8">Cell membrane</location>
        <topology evidence="1 8">Multi-pass membrane protein</topology>
    </subcellularLocation>
</comment>
<evidence type="ECO:0000313" key="14">
    <source>
        <dbReference type="Proteomes" id="UP000663932"/>
    </source>
</evidence>
<feature type="transmembrane region" description="Helical" evidence="8">
    <location>
        <begin position="137"/>
        <end position="165"/>
    </location>
</feature>
<keyword evidence="6 8" id="KW-1133">Transmembrane helix</keyword>
<keyword evidence="5 8" id="KW-0812">Transmembrane</keyword>
<keyword evidence="7 8" id="KW-0472">Membrane</keyword>
<dbReference type="EMBL" id="PKKC01000003">
    <property type="protein sequence ID" value="PKZ90455.1"/>
    <property type="molecule type" value="Genomic_DNA"/>
</dbReference>
<dbReference type="Pfam" id="PF01925">
    <property type="entry name" value="TauE"/>
    <property type="match status" value="1"/>
</dbReference>
<evidence type="ECO:0000313" key="11">
    <source>
        <dbReference type="EMBL" id="QTD67403.1"/>
    </source>
</evidence>
<dbReference type="InterPro" id="IPR052017">
    <property type="entry name" value="TSUP"/>
</dbReference>
<feature type="transmembrane region" description="Helical" evidence="8">
    <location>
        <begin position="75"/>
        <end position="94"/>
    </location>
</feature>
<dbReference type="Proteomes" id="UP000663932">
    <property type="component" value="Chromosome"/>
</dbReference>
<feature type="transmembrane region" description="Helical" evidence="8">
    <location>
        <begin position="201"/>
        <end position="219"/>
    </location>
</feature>
<evidence type="ECO:0000256" key="2">
    <source>
        <dbReference type="ARBA" id="ARBA00009142"/>
    </source>
</evidence>
<feature type="transmembrane region" description="Helical" evidence="8">
    <location>
        <begin position="231"/>
        <end position="252"/>
    </location>
</feature>
<name>A0A366KIC5_LACGS</name>
<reference evidence="9 12" key="1">
    <citation type="submission" date="2017-05" db="EMBL/GenBank/DDBJ databases">
        <authorList>
            <person name="Oh N.-S."/>
        </authorList>
    </citation>
    <scope>NUCLEOTIDE SEQUENCE [LARGE SCALE GENOMIC DNA]</scope>
    <source>
        <strain evidence="9 12">4M13</strain>
    </source>
</reference>
<dbReference type="EMBL" id="CP021427">
    <property type="protein sequence ID" value="ART98314.1"/>
    <property type="molecule type" value="Genomic_DNA"/>
</dbReference>
<dbReference type="AlphaFoldDB" id="A0A366KIC5"/>
<reference evidence="10 13" key="2">
    <citation type="submission" date="2017-12" db="EMBL/GenBank/DDBJ databases">
        <title>Phylogenetic diversity of female urinary microbiome.</title>
        <authorList>
            <person name="Thomas-White K."/>
            <person name="Wolfe A.J."/>
        </authorList>
    </citation>
    <scope>NUCLEOTIDE SEQUENCE [LARGE SCALE GENOMIC DNA]</scope>
    <source>
        <strain evidence="10 13">UMB0099</strain>
    </source>
</reference>
<evidence type="ECO:0000256" key="7">
    <source>
        <dbReference type="ARBA" id="ARBA00023136"/>
    </source>
</evidence>
<evidence type="ECO:0000256" key="8">
    <source>
        <dbReference type="RuleBase" id="RU363041"/>
    </source>
</evidence>
<proteinExistence type="inferred from homology"/>
<accession>A0A366KIC5</accession>
<feature type="transmembrane region" description="Helical" evidence="8">
    <location>
        <begin position="7"/>
        <end position="32"/>
    </location>
</feature>
<protein>
    <recommendedName>
        <fullName evidence="8">Probable membrane transporter protein</fullName>
    </recommendedName>
</protein>
<dbReference type="EMBL" id="CP071801">
    <property type="protein sequence ID" value="QTD67403.1"/>
    <property type="molecule type" value="Genomic_DNA"/>
</dbReference>
<dbReference type="GO" id="GO:0005886">
    <property type="term" value="C:plasma membrane"/>
    <property type="evidence" value="ECO:0007669"/>
    <property type="project" value="UniProtKB-SubCell"/>
</dbReference>
<evidence type="ECO:0000256" key="5">
    <source>
        <dbReference type="ARBA" id="ARBA00022692"/>
    </source>
</evidence>
<dbReference type="PANTHER" id="PTHR30269">
    <property type="entry name" value="TRANSMEMBRANE PROTEIN YFCA"/>
    <property type="match status" value="1"/>
</dbReference>
<evidence type="ECO:0000313" key="10">
    <source>
        <dbReference type="EMBL" id="PKZ90455.1"/>
    </source>
</evidence>